<name>A0A3R5Y6K4_9BACT</name>
<protein>
    <recommendedName>
        <fullName evidence="4">Tetratricopeptide repeat protein</fullName>
    </recommendedName>
</protein>
<dbReference type="KEGG" id="gtl:EP073_05750"/>
<evidence type="ECO:0000256" key="1">
    <source>
        <dbReference type="SAM" id="SignalP"/>
    </source>
</evidence>
<evidence type="ECO:0008006" key="4">
    <source>
        <dbReference type="Google" id="ProtNLM"/>
    </source>
</evidence>
<organism evidence="2 3">
    <name type="scientific">Geovibrio thiophilus</name>
    <dbReference type="NCBI Taxonomy" id="139438"/>
    <lineage>
        <taxon>Bacteria</taxon>
        <taxon>Pseudomonadati</taxon>
        <taxon>Deferribacterota</taxon>
        <taxon>Deferribacteres</taxon>
        <taxon>Deferribacterales</taxon>
        <taxon>Geovibrionaceae</taxon>
        <taxon>Geovibrio</taxon>
    </lineage>
</organism>
<dbReference type="SMART" id="SM00028">
    <property type="entry name" value="TPR"/>
    <property type="match status" value="3"/>
</dbReference>
<dbReference type="Gene3D" id="1.25.40.10">
    <property type="entry name" value="Tetratricopeptide repeat domain"/>
    <property type="match status" value="3"/>
</dbReference>
<dbReference type="OrthoDB" id="9764116at2"/>
<gene>
    <name evidence="2" type="ORF">EP073_05750</name>
</gene>
<proteinExistence type="predicted"/>
<feature type="chain" id="PRO_5018523320" description="Tetratricopeptide repeat protein" evidence="1">
    <location>
        <begin position="21"/>
        <end position="886"/>
    </location>
</feature>
<evidence type="ECO:0000313" key="2">
    <source>
        <dbReference type="EMBL" id="QAR32926.1"/>
    </source>
</evidence>
<dbReference type="InterPro" id="IPR019734">
    <property type="entry name" value="TPR_rpt"/>
</dbReference>
<feature type="signal peptide" evidence="1">
    <location>
        <begin position="1"/>
        <end position="20"/>
    </location>
</feature>
<dbReference type="EMBL" id="CP035108">
    <property type="protein sequence ID" value="QAR32926.1"/>
    <property type="molecule type" value="Genomic_DNA"/>
</dbReference>
<reference evidence="2 3" key="1">
    <citation type="submission" date="2019-01" db="EMBL/GenBank/DDBJ databases">
        <title>Geovibrio thiophilus DSM 11263, complete genome.</title>
        <authorList>
            <person name="Spring S."/>
            <person name="Bunk B."/>
            <person name="Sproer C."/>
        </authorList>
    </citation>
    <scope>NUCLEOTIDE SEQUENCE [LARGE SCALE GENOMIC DNA]</scope>
    <source>
        <strain evidence="2 3">DSM 11263</strain>
    </source>
</reference>
<dbReference type="Proteomes" id="UP000287502">
    <property type="component" value="Chromosome"/>
</dbReference>
<keyword evidence="3" id="KW-1185">Reference proteome</keyword>
<dbReference type="AlphaFoldDB" id="A0A3R5Y6K4"/>
<keyword evidence="1" id="KW-0732">Signal</keyword>
<dbReference type="SUPFAM" id="SSF48452">
    <property type="entry name" value="TPR-like"/>
    <property type="match status" value="2"/>
</dbReference>
<evidence type="ECO:0000313" key="3">
    <source>
        <dbReference type="Proteomes" id="UP000287502"/>
    </source>
</evidence>
<accession>A0A3R5Y6K4</accession>
<dbReference type="RefSeq" id="WP_128466212.1">
    <property type="nucleotide sequence ID" value="NZ_CP035108.1"/>
</dbReference>
<dbReference type="InterPro" id="IPR011990">
    <property type="entry name" value="TPR-like_helical_dom_sf"/>
</dbReference>
<sequence>MKKFILSCLLFVFAAVPSFSDVLIPEFAFTGEDISKFSVAPSYMDVSLSFNVASGFDTYIRQESFKLESTQEKEYTSSEPGGMYSGSFGTSLSSVFVGERAYRNNIVKNFIRKEYIPVIDSYGRYREKLVGTPFIQECSLLYALSLMETGNLTGGTDILKTVIKSGGPAGDIATDSLFSYYFNIKNYQAVIAAGREQPKFTEYSLYTYLYSLMQRKEYGETEKTAAAQKELFDKYPYMYDFAVVADYLLGKPEEVAKLADKATANTAPMIADTLISKGDKTAAEKLVSSMSEGEAKNVLNAKLAILDRNINRAAELTGKLTADENRLNVFFFYVNQMFPALDPAFGDRIKFDKKTNNDYINYYNGLAAMAGKDYPQAVRRLDSIIFSRDLIESAYFYRGISYFRTDISKTEFLLLKYIDSSEEDEKVKIARYVLGQIYYLRGRTADALMLVEDCFTDDCKLLKAEIAIGGHQYEAAEGFLGKIQGEKASKLRAAILYNKKDFSGALAELKKVPHTEKETDYLLMLTYLKLDRHDEAVSIYKKHFADMQFFDTLTENLFLAGDYRRVLDLLDSTDNEPKNLLLRAKVYTSMKRYDDAEPIYRTLIAKNYAIFDSVYGLLSGYAARNMKTEFLKTGEMSLTGLGRFERKDFLLIQAARLAIDLKEIDLATKMVNRFFGEFPDSQYVREGYLLRGRLFKNTGRLEQCIADADRLMALGGSKEDALFLKADCTEAKDSAAAVKIYIQLTETSDRFRELANSKIAEVSKNPAEVLKAAEYFKDKDAELYYAGLERFLSLLDGAELVKNEQTVKDMLAGKNVSVMPGGYFHQGRVLEAKKQPEQAAAAYMKGYYLFPESKYAKQSLRQTVDIYKKLGKTKDAQVLEKKLSGK</sequence>